<dbReference type="CDD" id="cd22269">
    <property type="entry name" value="DPBB_EG45-like"/>
    <property type="match status" value="1"/>
</dbReference>
<dbReference type="InterPro" id="IPR044206">
    <property type="entry name" value="EGC1/2"/>
</dbReference>
<keyword evidence="3" id="KW-1185">Reference proteome</keyword>
<dbReference type="GO" id="GO:0048046">
    <property type="term" value="C:apoplast"/>
    <property type="evidence" value="ECO:0007669"/>
    <property type="project" value="InterPro"/>
</dbReference>
<feature type="signal peptide" evidence="1">
    <location>
        <begin position="1"/>
        <end position="25"/>
    </location>
</feature>
<dbReference type="AlphaFoldDB" id="A0A6P8CTU9"/>
<dbReference type="PANTHER" id="PTHR47295:SF14">
    <property type="entry name" value="OS06G0688300 PROTEIN"/>
    <property type="match status" value="1"/>
</dbReference>
<proteinExistence type="predicted"/>
<dbReference type="PANTHER" id="PTHR47295">
    <property type="entry name" value="EG45-LIKE DOMAIN CONTAINING PROTEIN 1-RELATED"/>
    <property type="match status" value="1"/>
</dbReference>
<feature type="domain" description="Expansin-like EG45" evidence="2">
    <location>
        <begin position="28"/>
        <end position="130"/>
    </location>
</feature>
<dbReference type="InterPro" id="IPR036908">
    <property type="entry name" value="RlpA-like_sf"/>
</dbReference>
<dbReference type="GO" id="GO:0009627">
    <property type="term" value="P:systemic acquired resistance"/>
    <property type="evidence" value="ECO:0007669"/>
    <property type="project" value="InterPro"/>
</dbReference>
<dbReference type="InterPro" id="IPR007112">
    <property type="entry name" value="Expansin/allergen_DPBB_dom"/>
</dbReference>
<evidence type="ECO:0000313" key="4">
    <source>
        <dbReference type="RefSeq" id="XP_031385584.1"/>
    </source>
</evidence>
<evidence type="ECO:0000256" key="1">
    <source>
        <dbReference type="SAM" id="SignalP"/>
    </source>
</evidence>
<dbReference type="InterPro" id="IPR009009">
    <property type="entry name" value="RlpA-like_DPBB"/>
</dbReference>
<protein>
    <submittedName>
        <fullName evidence="4">EG45-like domain containing protein</fullName>
    </submittedName>
</protein>
<dbReference type="Proteomes" id="UP000515151">
    <property type="component" value="Chromosome 3"/>
</dbReference>
<dbReference type="Pfam" id="PF03330">
    <property type="entry name" value="DPBB_1"/>
    <property type="match status" value="1"/>
</dbReference>
<evidence type="ECO:0000313" key="3">
    <source>
        <dbReference type="Proteomes" id="UP000515151"/>
    </source>
</evidence>
<sequence>MEINILLIVAVVSAVFSLFVSKASAVSGDATFYTPHQRSDCSGITGAGEMVAAAGDAVWANGSNCGKKFKVTCLGPPSFGRAPPCRGSVEVTIVDRCPSPCQSTLQLSKPAFDKITNPQIHLEKIIINYQAACKNLSHPEQSIITSIISSYYKLCFPI</sequence>
<accession>A0A6P8CTU9</accession>
<dbReference type="SUPFAM" id="SSF50685">
    <property type="entry name" value="Barwin-like endoglucanases"/>
    <property type="match status" value="1"/>
</dbReference>
<feature type="chain" id="PRO_5028294815" evidence="1">
    <location>
        <begin position="26"/>
        <end position="158"/>
    </location>
</feature>
<reference evidence="3" key="1">
    <citation type="journal article" date="2020" name="Plant Biotechnol. J.">
        <title>The pomegranate (Punica granatum L.) draft genome dissects genetic divergence between soft- and hard-seeded cultivars.</title>
        <authorList>
            <person name="Luo X."/>
            <person name="Li H."/>
            <person name="Wu Z."/>
            <person name="Yao W."/>
            <person name="Zhao P."/>
            <person name="Cao D."/>
            <person name="Yu H."/>
            <person name="Li K."/>
            <person name="Poudel K."/>
            <person name="Zhao D."/>
            <person name="Zhang F."/>
            <person name="Xia X."/>
            <person name="Chen L."/>
            <person name="Wang Q."/>
            <person name="Jing D."/>
            <person name="Cao S."/>
        </authorList>
    </citation>
    <scope>NUCLEOTIDE SEQUENCE [LARGE SCALE GENOMIC DNA]</scope>
    <source>
        <strain evidence="3">cv. Tunisia</strain>
    </source>
</reference>
<dbReference type="PROSITE" id="PS50842">
    <property type="entry name" value="EXPANSIN_EG45"/>
    <property type="match status" value="1"/>
</dbReference>
<reference evidence="4" key="2">
    <citation type="submission" date="2025-08" db="UniProtKB">
        <authorList>
            <consortium name="RefSeq"/>
        </authorList>
    </citation>
    <scope>IDENTIFICATION</scope>
    <source>
        <tissue evidence="4">Leaf</tissue>
    </source>
</reference>
<evidence type="ECO:0000259" key="2">
    <source>
        <dbReference type="PROSITE" id="PS50842"/>
    </source>
</evidence>
<dbReference type="RefSeq" id="XP_031385584.1">
    <property type="nucleotide sequence ID" value="XM_031529724.1"/>
</dbReference>
<dbReference type="GeneID" id="116199389"/>
<dbReference type="Gene3D" id="2.40.40.10">
    <property type="entry name" value="RlpA-like domain"/>
    <property type="match status" value="1"/>
</dbReference>
<keyword evidence="1" id="KW-0732">Signal</keyword>
<name>A0A6P8CTU9_PUNGR</name>
<dbReference type="OrthoDB" id="623670at2759"/>
<organism evidence="3 4">
    <name type="scientific">Punica granatum</name>
    <name type="common">Pomegranate</name>
    <dbReference type="NCBI Taxonomy" id="22663"/>
    <lineage>
        <taxon>Eukaryota</taxon>
        <taxon>Viridiplantae</taxon>
        <taxon>Streptophyta</taxon>
        <taxon>Embryophyta</taxon>
        <taxon>Tracheophyta</taxon>
        <taxon>Spermatophyta</taxon>
        <taxon>Magnoliopsida</taxon>
        <taxon>eudicotyledons</taxon>
        <taxon>Gunneridae</taxon>
        <taxon>Pentapetalae</taxon>
        <taxon>rosids</taxon>
        <taxon>malvids</taxon>
        <taxon>Myrtales</taxon>
        <taxon>Lythraceae</taxon>
        <taxon>Punica</taxon>
    </lineage>
</organism>
<gene>
    <name evidence="4" type="primary">LOC116199389</name>
</gene>